<accession>A0A8M9QNB5</accession>
<dbReference type="GO" id="GO:0051877">
    <property type="term" value="P:pigment granule aggregation in cell center"/>
    <property type="evidence" value="ECO:0000315"/>
    <property type="project" value="ZFIN"/>
</dbReference>
<dbReference type="Gene3D" id="3.30.260.10">
    <property type="entry name" value="TCP-1-like chaperonin intermediate domain"/>
    <property type="match status" value="1"/>
</dbReference>
<dbReference type="GO" id="GO:0005524">
    <property type="term" value="F:ATP binding"/>
    <property type="evidence" value="ECO:0007669"/>
    <property type="project" value="InterPro"/>
</dbReference>
<dbReference type="CTD" id="8195"/>
<dbReference type="GO" id="GO:0005634">
    <property type="term" value="C:nucleus"/>
    <property type="evidence" value="ECO:0000314"/>
    <property type="project" value="ZFIN"/>
</dbReference>
<dbReference type="Proteomes" id="UP000000437">
    <property type="component" value="Chromosome 13"/>
</dbReference>
<dbReference type="OrthoDB" id="528704at2759"/>
<dbReference type="Pfam" id="PF00118">
    <property type="entry name" value="Cpn60_TCP1"/>
    <property type="match status" value="1"/>
</dbReference>
<dbReference type="GO" id="GO:0060026">
    <property type="term" value="P:convergent extension"/>
    <property type="evidence" value="ECO:0000315"/>
    <property type="project" value="ZFIN"/>
</dbReference>
<dbReference type="GO" id="GO:0070121">
    <property type="term" value="P:Kupffer's vesicle development"/>
    <property type="evidence" value="ECO:0000315"/>
    <property type="project" value="ZFIN"/>
</dbReference>
<dbReference type="GO" id="GO:0060271">
    <property type="term" value="P:cilium assembly"/>
    <property type="evidence" value="ECO:0000315"/>
    <property type="project" value="ZFIN"/>
</dbReference>
<dbReference type="InterPro" id="IPR027410">
    <property type="entry name" value="TCP-1-like_intermed_sf"/>
</dbReference>
<dbReference type="SUPFAM" id="SSF52029">
    <property type="entry name" value="GroEL apical domain-like"/>
    <property type="match status" value="1"/>
</dbReference>
<sequence>MSRISKKKPALCTDEPLSNSTICQKITLLRNILSTAYGPTGRLKQIHNNVGGHVLTTSTSTALLKRLEMSEPLLKLISTALQHHTTRYSDSGLFMGIFTLTLIENTKKYGLRTSTAIKVYKHLVEQCNVYLKGDSCGCKVPVEFSSCDSLVALAHSMITSKPACMLDSRETQQISSLITQAFLYSIPCNSSGTACFGRTVTIGIEGQSVNHSSVFPGLLLDVPEMLLPGDLERLGDGPFKVVLFGVSLSGDISEVGDVALEVHRGLNPERDLLQQLLKIGEQVVKDKVSLFACQKVVHPVLQHYLREHEVVVIERLGLALMEPFAKITGARAVASLFSLVPMEAYGLVAGLCFQDCGSKKLLQLLSSKHAAISTMVLCHRNETMLEELKVCAMTCQRAEHVLRLTLREPYALLGGGCTETQLATHITHMNQSTAPTTAAALGISHSEFLMAVESFRSSLLAVALSLEHDGQDCLIDLTYGHRWVMDISSQTEVKHTCGCGLLEDRSNLEKTHLNTACQTFSPVFLENNDTQPKVLDSFSAKLNALNVAVEMASLVLDVKYIIKDVN</sequence>
<evidence type="ECO:0000313" key="2">
    <source>
        <dbReference type="RefSeq" id="XP_021336215.1"/>
    </source>
</evidence>
<dbReference type="RefSeq" id="XP_021336215.1">
    <property type="nucleotide sequence ID" value="XM_021480540.2"/>
</dbReference>
<dbReference type="GO" id="GO:0007368">
    <property type="term" value="P:determination of left/right symmetry"/>
    <property type="evidence" value="ECO:0000315"/>
    <property type="project" value="ZFIN"/>
</dbReference>
<name>A0A8M9QNB5_DANRE</name>
<dbReference type="GO" id="GO:0005737">
    <property type="term" value="C:cytoplasm"/>
    <property type="evidence" value="ECO:0000314"/>
    <property type="project" value="ZFIN"/>
</dbReference>
<dbReference type="AlphaFoldDB" id="A0A8M9QNB5"/>
<dbReference type="SUPFAM" id="SSF48592">
    <property type="entry name" value="GroEL equatorial domain-like"/>
    <property type="match status" value="1"/>
</dbReference>
<dbReference type="FunFam" id="3.50.7.10:FF:000019">
    <property type="entry name" value="McKusick-Kaufman syndrome"/>
    <property type="match status" value="1"/>
</dbReference>
<dbReference type="GO" id="GO:0006457">
    <property type="term" value="P:protein folding"/>
    <property type="evidence" value="ECO:0007669"/>
    <property type="project" value="InterPro"/>
</dbReference>
<dbReference type="PANTHER" id="PTHR46787">
    <property type="entry name" value="SYNDROMES PUTATIVE CHAPERONIN-RELATED"/>
    <property type="match status" value="1"/>
</dbReference>
<dbReference type="Gene3D" id="3.50.7.10">
    <property type="entry name" value="GroEL"/>
    <property type="match status" value="1"/>
</dbReference>
<dbReference type="PANTHER" id="PTHR46787:SF1">
    <property type="entry name" value="MOLECULAR CHAPERONE MKKS"/>
    <property type="match status" value="1"/>
</dbReference>
<dbReference type="GO" id="GO:1902636">
    <property type="term" value="C:kinociliary basal body"/>
    <property type="evidence" value="ECO:0000318"/>
    <property type="project" value="GO_Central"/>
</dbReference>
<dbReference type="GO" id="GO:0051082">
    <property type="term" value="F:unfolded protein binding"/>
    <property type="evidence" value="ECO:0007669"/>
    <property type="project" value="InterPro"/>
</dbReference>
<dbReference type="GO" id="GO:0043010">
    <property type="term" value="P:camera-type eye development"/>
    <property type="evidence" value="ECO:0000316"/>
    <property type="project" value="ZFIN"/>
</dbReference>
<dbReference type="GO" id="GO:0032402">
    <property type="term" value="P:melanosome transport"/>
    <property type="evidence" value="ECO:0000315"/>
    <property type="project" value="ZFIN"/>
</dbReference>
<dbReference type="GeneID" id="393134"/>
<dbReference type="GO" id="GO:0001947">
    <property type="term" value="P:heart looping"/>
    <property type="evidence" value="ECO:0000315"/>
    <property type="project" value="ZFIN"/>
</dbReference>
<dbReference type="GO" id="GO:0048839">
    <property type="term" value="P:inner ear development"/>
    <property type="evidence" value="ECO:0000316"/>
    <property type="project" value="ZFIN"/>
</dbReference>
<organism evidence="1 2">
    <name type="scientific">Danio rerio</name>
    <name type="common">Zebrafish</name>
    <name type="synonym">Brachydanio rerio</name>
    <dbReference type="NCBI Taxonomy" id="7955"/>
    <lineage>
        <taxon>Eukaryota</taxon>
        <taxon>Metazoa</taxon>
        <taxon>Chordata</taxon>
        <taxon>Craniata</taxon>
        <taxon>Vertebrata</taxon>
        <taxon>Euteleostomi</taxon>
        <taxon>Actinopterygii</taxon>
        <taxon>Neopterygii</taxon>
        <taxon>Teleostei</taxon>
        <taxon>Ostariophysi</taxon>
        <taxon>Cypriniformes</taxon>
        <taxon>Danionidae</taxon>
        <taxon>Danioninae</taxon>
        <taxon>Danio</taxon>
    </lineage>
</organism>
<dbReference type="InterPro" id="IPR028790">
    <property type="entry name" value="MKKS"/>
</dbReference>
<evidence type="ECO:0000313" key="3">
    <source>
        <dbReference type="ZFIN" id="ZDB-GENE-040426-757"/>
    </source>
</evidence>
<gene>
    <name evidence="2 3" type="primary">mkks</name>
    <name evidence="2" type="synonym">bbs6</name>
    <name evidence="2" type="synonym">zgc:55608</name>
</gene>
<dbReference type="GO" id="GO:0007369">
    <property type="term" value="P:gastrulation"/>
    <property type="evidence" value="ECO:0000315"/>
    <property type="project" value="ZFIN"/>
</dbReference>
<keyword evidence="1" id="KW-1185">Reference proteome</keyword>
<evidence type="ECO:0000313" key="1">
    <source>
        <dbReference type="Proteomes" id="UP000000437"/>
    </source>
</evidence>
<dbReference type="InterPro" id="IPR027413">
    <property type="entry name" value="GROEL-like_equatorial_sf"/>
</dbReference>
<dbReference type="GO" id="GO:0051131">
    <property type="term" value="P:chaperone-mediated protein complex assembly"/>
    <property type="evidence" value="ECO:0000318"/>
    <property type="project" value="GO_Central"/>
</dbReference>
<proteinExistence type="predicted"/>
<reference evidence="2" key="1">
    <citation type="submission" date="2025-08" db="UniProtKB">
        <authorList>
            <consortium name="RefSeq"/>
        </authorList>
    </citation>
    <scope>IDENTIFICATION</scope>
    <source>
        <strain evidence="2">Tuebingen</strain>
        <tissue evidence="2">Fibroblasts and whole tissue</tissue>
    </source>
</reference>
<dbReference type="GO" id="GO:0060027">
    <property type="term" value="P:convergent extension involved in gastrulation"/>
    <property type="evidence" value="ECO:0000315"/>
    <property type="project" value="ZFIN"/>
</dbReference>
<dbReference type="ZFIN" id="ZDB-GENE-040426-757">
    <property type="gene designation" value="mkks"/>
</dbReference>
<dbReference type="AGR" id="ZFIN:ZDB-GENE-040426-757"/>
<dbReference type="FunCoup" id="A0A8M9QNB5">
    <property type="interactions" value="2253"/>
</dbReference>
<protein>
    <submittedName>
        <fullName evidence="2">Molecular chaperone MKKS isoform X1</fullName>
    </submittedName>
</protein>
<dbReference type="InterPro" id="IPR002423">
    <property type="entry name" value="Cpn60/GroEL/TCP-1"/>
</dbReference>
<dbReference type="Gene3D" id="1.10.560.10">
    <property type="entry name" value="GroEL-like equatorial domain"/>
    <property type="match status" value="1"/>
</dbReference>
<dbReference type="InterPro" id="IPR027409">
    <property type="entry name" value="GroEL-like_apical_dom_sf"/>
</dbReference>
<dbReference type="GO" id="GO:0032502">
    <property type="term" value="P:developmental process"/>
    <property type="evidence" value="ECO:0000318"/>
    <property type="project" value="GO_Central"/>
</dbReference>